<sequence>MTTPDRWAKVASDAGLGALFLAAVAIQIFALASSWGGASWIPGALAAVVVCGLALARRRERTWTAVAGLAVAALTIFIGLLPITRLPAEPGPAMALGLAVLTGSAVRALAPVRAAAIAGAGLLMIVVQLAVGPVSAVPAIAAATWLAGVAAGLALRLYDGKARAAADKVRRAERLELARELHDIVAHHLTGMLIQSQAAQVVARRNPEKVSASLVEIEAAGSDAMVAMRRVVELLRDTDDTAPTAPEPEGLDELVQRFGKQHANVRLSSPEGSSDWPPEVTSTVYRIVQEALTNVLRHAPHARSVDVTVDRDAKGVTVEVVDDASPSPARPGHRGGYGLIGMRERVETLGGTLSAGPRASGAGWSVRTTLPIPTREPR</sequence>
<gene>
    <name evidence="11" type="ORF">CFP71_41915</name>
</gene>
<feature type="transmembrane region" description="Helical" evidence="9">
    <location>
        <begin position="137"/>
        <end position="158"/>
    </location>
</feature>
<feature type="transmembrane region" description="Helical" evidence="9">
    <location>
        <begin position="12"/>
        <end position="32"/>
    </location>
</feature>
<keyword evidence="8" id="KW-0902">Two-component regulatory system</keyword>
<evidence type="ECO:0000256" key="4">
    <source>
        <dbReference type="ARBA" id="ARBA00022679"/>
    </source>
</evidence>
<reference evidence="11 12" key="1">
    <citation type="submission" date="2017-07" db="EMBL/GenBank/DDBJ databases">
        <title>Amycolatopsis thailandensis Genome sequencing and assembly.</title>
        <authorList>
            <person name="Kaur N."/>
            <person name="Mayilraj S."/>
        </authorList>
    </citation>
    <scope>NUCLEOTIDE SEQUENCE [LARGE SCALE GENOMIC DNA]</scope>
    <source>
        <strain evidence="11 12">JCM 16380</strain>
    </source>
</reference>
<evidence type="ECO:0000256" key="3">
    <source>
        <dbReference type="ARBA" id="ARBA00022553"/>
    </source>
</evidence>
<dbReference type="AlphaFoldDB" id="A0A229R961"/>
<accession>A0A229R961</accession>
<dbReference type="GO" id="GO:0016020">
    <property type="term" value="C:membrane"/>
    <property type="evidence" value="ECO:0007669"/>
    <property type="project" value="InterPro"/>
</dbReference>
<feature type="transmembrane region" description="Helical" evidence="9">
    <location>
        <begin position="114"/>
        <end position="131"/>
    </location>
</feature>
<dbReference type="CDD" id="cd16917">
    <property type="entry name" value="HATPase_UhpB-NarQ-NarX-like"/>
    <property type="match status" value="1"/>
</dbReference>
<evidence type="ECO:0000259" key="10">
    <source>
        <dbReference type="SMART" id="SM00387"/>
    </source>
</evidence>
<dbReference type="PANTHER" id="PTHR24421:SF10">
    <property type="entry name" value="NITRATE_NITRITE SENSOR PROTEIN NARQ"/>
    <property type="match status" value="1"/>
</dbReference>
<dbReference type="Pfam" id="PF02518">
    <property type="entry name" value="HATPase_c"/>
    <property type="match status" value="1"/>
</dbReference>
<evidence type="ECO:0000256" key="2">
    <source>
        <dbReference type="ARBA" id="ARBA00012438"/>
    </source>
</evidence>
<organism evidence="11 12">
    <name type="scientific">Amycolatopsis thailandensis</name>
    <dbReference type="NCBI Taxonomy" id="589330"/>
    <lineage>
        <taxon>Bacteria</taxon>
        <taxon>Bacillati</taxon>
        <taxon>Actinomycetota</taxon>
        <taxon>Actinomycetes</taxon>
        <taxon>Pseudonocardiales</taxon>
        <taxon>Pseudonocardiaceae</taxon>
        <taxon>Amycolatopsis</taxon>
    </lineage>
</organism>
<keyword evidence="9" id="KW-0472">Membrane</keyword>
<protein>
    <recommendedName>
        <fullName evidence="2">histidine kinase</fullName>
        <ecNumber evidence="2">2.7.13.3</ecNumber>
    </recommendedName>
</protein>
<feature type="transmembrane region" description="Helical" evidence="9">
    <location>
        <begin position="63"/>
        <end position="84"/>
    </location>
</feature>
<dbReference type="Gene3D" id="1.20.5.1930">
    <property type="match status" value="1"/>
</dbReference>
<keyword evidence="6 11" id="KW-0418">Kinase</keyword>
<proteinExistence type="predicted"/>
<dbReference type="InterPro" id="IPR011712">
    <property type="entry name" value="Sig_transdc_His_kin_sub3_dim/P"/>
</dbReference>
<dbReference type="InterPro" id="IPR036890">
    <property type="entry name" value="HATPase_C_sf"/>
</dbReference>
<dbReference type="EMBL" id="NMQT01000236">
    <property type="protein sequence ID" value="OXM43029.1"/>
    <property type="molecule type" value="Genomic_DNA"/>
</dbReference>
<dbReference type="Gene3D" id="3.30.565.10">
    <property type="entry name" value="Histidine kinase-like ATPase, C-terminal domain"/>
    <property type="match status" value="1"/>
</dbReference>
<name>A0A229R961_9PSEU</name>
<comment type="caution">
    <text evidence="11">The sequence shown here is derived from an EMBL/GenBank/DDBJ whole genome shotgun (WGS) entry which is preliminary data.</text>
</comment>
<dbReference type="OrthoDB" id="227596at2"/>
<keyword evidence="12" id="KW-1185">Reference proteome</keyword>
<keyword evidence="4" id="KW-0808">Transferase</keyword>
<evidence type="ECO:0000256" key="1">
    <source>
        <dbReference type="ARBA" id="ARBA00000085"/>
    </source>
</evidence>
<evidence type="ECO:0000256" key="8">
    <source>
        <dbReference type="ARBA" id="ARBA00023012"/>
    </source>
</evidence>
<dbReference type="SUPFAM" id="SSF55874">
    <property type="entry name" value="ATPase domain of HSP90 chaperone/DNA topoisomerase II/histidine kinase"/>
    <property type="match status" value="1"/>
</dbReference>
<dbReference type="GO" id="GO:0005524">
    <property type="term" value="F:ATP binding"/>
    <property type="evidence" value="ECO:0007669"/>
    <property type="project" value="UniProtKB-KW"/>
</dbReference>
<dbReference type="GO" id="GO:0046983">
    <property type="term" value="F:protein dimerization activity"/>
    <property type="evidence" value="ECO:0007669"/>
    <property type="project" value="InterPro"/>
</dbReference>
<evidence type="ECO:0000313" key="11">
    <source>
        <dbReference type="EMBL" id="OXM43029.1"/>
    </source>
</evidence>
<feature type="transmembrane region" description="Helical" evidence="9">
    <location>
        <begin position="90"/>
        <end position="109"/>
    </location>
</feature>
<keyword evidence="9" id="KW-0812">Transmembrane</keyword>
<dbReference type="Proteomes" id="UP000215223">
    <property type="component" value="Unassembled WGS sequence"/>
</dbReference>
<feature type="domain" description="Histidine kinase/HSP90-like ATPase" evidence="10">
    <location>
        <begin position="279"/>
        <end position="376"/>
    </location>
</feature>
<evidence type="ECO:0000256" key="6">
    <source>
        <dbReference type="ARBA" id="ARBA00022777"/>
    </source>
</evidence>
<dbReference type="GO" id="GO:0000155">
    <property type="term" value="F:phosphorelay sensor kinase activity"/>
    <property type="evidence" value="ECO:0007669"/>
    <property type="project" value="InterPro"/>
</dbReference>
<keyword evidence="9" id="KW-1133">Transmembrane helix</keyword>
<dbReference type="SMART" id="SM00387">
    <property type="entry name" value="HATPase_c"/>
    <property type="match status" value="1"/>
</dbReference>
<evidence type="ECO:0000256" key="5">
    <source>
        <dbReference type="ARBA" id="ARBA00022741"/>
    </source>
</evidence>
<feature type="transmembrane region" description="Helical" evidence="9">
    <location>
        <begin position="38"/>
        <end position="56"/>
    </location>
</feature>
<evidence type="ECO:0000313" key="12">
    <source>
        <dbReference type="Proteomes" id="UP000215223"/>
    </source>
</evidence>
<dbReference type="PANTHER" id="PTHR24421">
    <property type="entry name" value="NITRATE/NITRITE SENSOR PROTEIN NARX-RELATED"/>
    <property type="match status" value="1"/>
</dbReference>
<dbReference type="Pfam" id="PF07730">
    <property type="entry name" value="HisKA_3"/>
    <property type="match status" value="1"/>
</dbReference>
<evidence type="ECO:0000256" key="9">
    <source>
        <dbReference type="SAM" id="Phobius"/>
    </source>
</evidence>
<evidence type="ECO:0000256" key="7">
    <source>
        <dbReference type="ARBA" id="ARBA00022840"/>
    </source>
</evidence>
<dbReference type="EC" id="2.7.13.3" evidence="2"/>
<keyword evidence="3" id="KW-0597">Phosphoprotein</keyword>
<dbReference type="InterPro" id="IPR050482">
    <property type="entry name" value="Sensor_HK_TwoCompSys"/>
</dbReference>
<keyword evidence="7" id="KW-0067">ATP-binding</keyword>
<dbReference type="InterPro" id="IPR003594">
    <property type="entry name" value="HATPase_dom"/>
</dbReference>
<comment type="catalytic activity">
    <reaction evidence="1">
        <text>ATP + protein L-histidine = ADP + protein N-phospho-L-histidine.</text>
        <dbReference type="EC" id="2.7.13.3"/>
    </reaction>
</comment>
<keyword evidence="5" id="KW-0547">Nucleotide-binding</keyword>